<feature type="region of interest" description="Disordered" evidence="1">
    <location>
        <begin position="227"/>
        <end position="247"/>
    </location>
</feature>
<protein>
    <submittedName>
        <fullName evidence="3">DnaJ protein</fullName>
    </submittedName>
</protein>
<feature type="domain" description="J" evidence="2">
    <location>
        <begin position="12"/>
        <end position="79"/>
    </location>
</feature>
<evidence type="ECO:0000313" key="3">
    <source>
        <dbReference type="EMBL" id="CAE7937825.1"/>
    </source>
</evidence>
<dbReference type="CDD" id="cd06257">
    <property type="entry name" value="DnaJ"/>
    <property type="match status" value="1"/>
</dbReference>
<dbReference type="InterPro" id="IPR018253">
    <property type="entry name" value="DnaJ_domain_CS"/>
</dbReference>
<dbReference type="EMBL" id="CAJNJA010084842">
    <property type="protein sequence ID" value="CAE7937825.1"/>
    <property type="molecule type" value="Genomic_DNA"/>
</dbReference>
<dbReference type="PROSITE" id="PS00636">
    <property type="entry name" value="DNAJ_1"/>
    <property type="match status" value="1"/>
</dbReference>
<dbReference type="PANTHER" id="PTHR43948">
    <property type="entry name" value="DNAJ HOMOLOG SUBFAMILY B"/>
    <property type="match status" value="1"/>
</dbReference>
<proteinExistence type="predicted"/>
<dbReference type="PANTHER" id="PTHR43948:SF10">
    <property type="entry name" value="MRJ, ISOFORM E"/>
    <property type="match status" value="1"/>
</dbReference>
<dbReference type="SMART" id="SM00271">
    <property type="entry name" value="DnaJ"/>
    <property type="match status" value="1"/>
</dbReference>
<dbReference type="PROSITE" id="PS50330">
    <property type="entry name" value="UIM"/>
    <property type="match status" value="1"/>
</dbReference>
<evidence type="ECO:0000313" key="4">
    <source>
        <dbReference type="Proteomes" id="UP000601435"/>
    </source>
</evidence>
<dbReference type="PRINTS" id="PR00625">
    <property type="entry name" value="JDOMAIN"/>
</dbReference>
<comment type="caution">
    <text evidence="3">The sequence shown here is derived from an EMBL/GenBank/DDBJ whole genome shotgun (WGS) entry which is preliminary data.</text>
</comment>
<dbReference type="GO" id="GO:0051082">
    <property type="term" value="F:unfolded protein binding"/>
    <property type="evidence" value="ECO:0007669"/>
    <property type="project" value="TreeGrafter"/>
</dbReference>
<dbReference type="GO" id="GO:0005737">
    <property type="term" value="C:cytoplasm"/>
    <property type="evidence" value="ECO:0007669"/>
    <property type="project" value="TreeGrafter"/>
</dbReference>
<dbReference type="InterPro" id="IPR003903">
    <property type="entry name" value="UIM_dom"/>
</dbReference>
<keyword evidence="4" id="KW-1185">Reference proteome</keyword>
<dbReference type="GO" id="GO:0044183">
    <property type="term" value="F:protein folding chaperone"/>
    <property type="evidence" value="ECO:0007669"/>
    <property type="project" value="TreeGrafter"/>
</dbReference>
<evidence type="ECO:0000259" key="2">
    <source>
        <dbReference type="PROSITE" id="PS50076"/>
    </source>
</evidence>
<dbReference type="GO" id="GO:0051087">
    <property type="term" value="F:protein-folding chaperone binding"/>
    <property type="evidence" value="ECO:0007669"/>
    <property type="project" value="TreeGrafter"/>
</dbReference>
<name>A0A813BZ17_9DINO</name>
<dbReference type="InterPro" id="IPR036869">
    <property type="entry name" value="J_dom_sf"/>
</dbReference>
<dbReference type="AlphaFoldDB" id="A0A813BZ17"/>
<dbReference type="Pfam" id="PF00226">
    <property type="entry name" value="DnaJ"/>
    <property type="match status" value="1"/>
</dbReference>
<dbReference type="Proteomes" id="UP000601435">
    <property type="component" value="Unassembled WGS sequence"/>
</dbReference>
<feature type="region of interest" description="Disordered" evidence="1">
    <location>
        <begin position="200"/>
        <end position="219"/>
    </location>
</feature>
<dbReference type="PROSITE" id="PS50076">
    <property type="entry name" value="DNAJ_2"/>
    <property type="match status" value="1"/>
</dbReference>
<feature type="compositionally biased region" description="Polar residues" evidence="1">
    <location>
        <begin position="237"/>
        <end position="247"/>
    </location>
</feature>
<gene>
    <name evidence="3" type="primary">dnaJ</name>
    <name evidence="3" type="ORF">SNEC2469_LOCUS32907</name>
</gene>
<organism evidence="3 4">
    <name type="scientific">Symbiodinium necroappetens</name>
    <dbReference type="NCBI Taxonomy" id="1628268"/>
    <lineage>
        <taxon>Eukaryota</taxon>
        <taxon>Sar</taxon>
        <taxon>Alveolata</taxon>
        <taxon>Dinophyceae</taxon>
        <taxon>Suessiales</taxon>
        <taxon>Symbiodiniaceae</taxon>
        <taxon>Symbiodinium</taxon>
    </lineage>
</organism>
<dbReference type="Pfam" id="PF02809">
    <property type="entry name" value="UIM"/>
    <property type="match status" value="2"/>
</dbReference>
<dbReference type="InterPro" id="IPR001623">
    <property type="entry name" value="DnaJ_domain"/>
</dbReference>
<dbReference type="OrthoDB" id="10250354at2759"/>
<reference evidence="3" key="1">
    <citation type="submission" date="2021-02" db="EMBL/GenBank/DDBJ databases">
        <authorList>
            <person name="Dougan E. K."/>
            <person name="Rhodes N."/>
            <person name="Thang M."/>
            <person name="Chan C."/>
        </authorList>
    </citation>
    <scope>NUCLEOTIDE SEQUENCE</scope>
</reference>
<dbReference type="SUPFAM" id="SSF46565">
    <property type="entry name" value="Chaperone J-domain"/>
    <property type="match status" value="1"/>
</dbReference>
<sequence length="247" mass="27591">MASAPQAPHPEDFYDLLEVARDADAEQIKKAYRRQALKWHPDKQDAANRAYAEERFKLISEAYQVLSDTEQRAAFDRFGKDGMRGPGSSGHNDENFGMAGFGPFAGFGGFGHGSPGVRVVFTRTGPDGVRYTETRTDGDSSTFGVFGRRDPFDLFRDFFSDRSNLFANHAPGFGHFGPSMRGSEEEEEDELQRAIRLSTQTAEEEQQRRLRQFQPDMDDDAALRAALAASRSHAQQKEPQTVPTSVM</sequence>
<evidence type="ECO:0000256" key="1">
    <source>
        <dbReference type="SAM" id="MobiDB-lite"/>
    </source>
</evidence>
<dbReference type="SMART" id="SM00726">
    <property type="entry name" value="UIM"/>
    <property type="match status" value="2"/>
</dbReference>
<dbReference type="Gene3D" id="1.10.287.110">
    <property type="entry name" value="DnaJ domain"/>
    <property type="match status" value="1"/>
</dbReference>
<accession>A0A813BZ17</accession>